<evidence type="ECO:0000313" key="1">
    <source>
        <dbReference type="EMBL" id="KAF1745871.1"/>
    </source>
</evidence>
<dbReference type="EMBL" id="WUAV01000006">
    <property type="protein sequence ID" value="KAF1745871.1"/>
    <property type="molecule type" value="Genomic_DNA"/>
</dbReference>
<dbReference type="AlphaFoldDB" id="A0A2P4WS43"/>
<protein>
    <submittedName>
        <fullName evidence="1">Uncharacterized protein</fullName>
    </submittedName>
</protein>
<name>A0A2P4WS43_CAERE</name>
<comment type="caution">
    <text evidence="1">The sequence shown here is derived from an EMBL/GenBank/DDBJ whole genome shotgun (WGS) entry which is preliminary data.</text>
</comment>
<evidence type="ECO:0000313" key="2">
    <source>
        <dbReference type="Proteomes" id="UP000483820"/>
    </source>
</evidence>
<dbReference type="GeneID" id="78777405"/>
<sequence length="77" mass="9267">MSSTTHLRSSPSCRIRIEHRRRWWIHCQRDSSDGDVKKVDDFNWCELMRIRSAKNSGEFTMETGRVFWRGRIPQNVE</sequence>
<gene>
    <name evidence="1" type="ORF">GCK72_022318</name>
</gene>
<organism evidence="1 2">
    <name type="scientific">Caenorhabditis remanei</name>
    <name type="common">Caenorhabditis vulgaris</name>
    <dbReference type="NCBI Taxonomy" id="31234"/>
    <lineage>
        <taxon>Eukaryota</taxon>
        <taxon>Metazoa</taxon>
        <taxon>Ecdysozoa</taxon>
        <taxon>Nematoda</taxon>
        <taxon>Chromadorea</taxon>
        <taxon>Rhabditida</taxon>
        <taxon>Rhabditina</taxon>
        <taxon>Rhabditomorpha</taxon>
        <taxon>Rhabditoidea</taxon>
        <taxon>Rhabditidae</taxon>
        <taxon>Peloderinae</taxon>
        <taxon>Caenorhabditis</taxon>
    </lineage>
</organism>
<dbReference type="RefSeq" id="XP_053578323.1">
    <property type="nucleotide sequence ID" value="XM_053734757.1"/>
</dbReference>
<dbReference type="CTD" id="78777405"/>
<dbReference type="Proteomes" id="UP000483820">
    <property type="component" value="Chromosome X"/>
</dbReference>
<dbReference type="KEGG" id="crq:GCK72_022318"/>
<reference evidence="1 2" key="1">
    <citation type="submission" date="2019-12" db="EMBL/GenBank/DDBJ databases">
        <title>Chromosome-level assembly of the Caenorhabditis remanei genome.</title>
        <authorList>
            <person name="Teterina A.A."/>
            <person name="Willis J.H."/>
            <person name="Phillips P.C."/>
        </authorList>
    </citation>
    <scope>NUCLEOTIDE SEQUENCE [LARGE SCALE GENOMIC DNA]</scope>
    <source>
        <strain evidence="1 2">PX506</strain>
        <tissue evidence="1">Whole organism</tissue>
    </source>
</reference>
<proteinExistence type="predicted"/>
<accession>A0A2P4WS43</accession>